<comment type="caution">
    <text evidence="4">The sequence shown here is derived from an EMBL/GenBank/DDBJ whole genome shotgun (WGS) entry which is preliminary data.</text>
</comment>
<dbReference type="InterPro" id="IPR011250">
    <property type="entry name" value="OMP/PagP_B-barrel"/>
</dbReference>
<feature type="chain" id="PRO_5031434106" evidence="2">
    <location>
        <begin position="22"/>
        <end position="239"/>
    </location>
</feature>
<organism evidence="4 5">
    <name type="scientific">Flammeovirga agarivorans</name>
    <dbReference type="NCBI Taxonomy" id="2726742"/>
    <lineage>
        <taxon>Bacteria</taxon>
        <taxon>Pseudomonadati</taxon>
        <taxon>Bacteroidota</taxon>
        <taxon>Cytophagia</taxon>
        <taxon>Cytophagales</taxon>
        <taxon>Flammeovirgaceae</taxon>
        <taxon>Flammeovirga</taxon>
    </lineage>
</organism>
<evidence type="ECO:0000313" key="4">
    <source>
        <dbReference type="EMBL" id="NLR92681.1"/>
    </source>
</evidence>
<dbReference type="RefSeq" id="WP_168883386.1">
    <property type="nucleotide sequence ID" value="NZ_JABAIL010000004.1"/>
</dbReference>
<keyword evidence="1 2" id="KW-0732">Signal</keyword>
<evidence type="ECO:0000256" key="1">
    <source>
        <dbReference type="ARBA" id="ARBA00022729"/>
    </source>
</evidence>
<name>A0A7X8SM43_9BACT</name>
<dbReference type="InterPro" id="IPR027385">
    <property type="entry name" value="Beta-barrel_OMP"/>
</dbReference>
<evidence type="ECO:0000313" key="5">
    <source>
        <dbReference type="Proteomes" id="UP000585050"/>
    </source>
</evidence>
<evidence type="ECO:0000256" key="2">
    <source>
        <dbReference type="SAM" id="SignalP"/>
    </source>
</evidence>
<dbReference type="AlphaFoldDB" id="A0A7X8SM43"/>
<dbReference type="Gene3D" id="2.40.160.20">
    <property type="match status" value="1"/>
</dbReference>
<dbReference type="EMBL" id="JABAIL010000004">
    <property type="protein sequence ID" value="NLR92681.1"/>
    <property type="molecule type" value="Genomic_DNA"/>
</dbReference>
<dbReference type="Proteomes" id="UP000585050">
    <property type="component" value="Unassembled WGS sequence"/>
</dbReference>
<proteinExistence type="predicted"/>
<reference evidence="4 5" key="1">
    <citation type="submission" date="2020-04" db="EMBL/GenBank/DDBJ databases">
        <title>Flammeovirga sp. SR4, a novel species isolated from seawater.</title>
        <authorList>
            <person name="Wang X."/>
        </authorList>
    </citation>
    <scope>NUCLEOTIDE SEQUENCE [LARGE SCALE GENOMIC DNA]</scope>
    <source>
        <strain evidence="4 5">SR4</strain>
    </source>
</reference>
<gene>
    <name evidence="4" type="ORF">HGP29_15790</name>
</gene>
<sequence>MQYKYILFLCLFFFVQTITKAQEEIPKPTKYLEIGPAIGSYRGDLSPNYSKVNGGVNVGYIFNKERRWNFRLDFSYLYVQGQILRAPDYIPPLTEPYPNDYFQSHTFNTSLSVMFNIINKDNFKVYIAQGIGLFYYNPMDENGEELIENISDPRQGYYKTRNDGEDYTNFALSLPTRFGVNYFFPTNFGVGLSATFANIFTDYLDNVSELGNVKGNDNLMSVNFSFFIPLQYQKLNRVK</sequence>
<keyword evidence="5" id="KW-1185">Reference proteome</keyword>
<dbReference type="Pfam" id="PF13505">
    <property type="entry name" value="OMP_b-brl"/>
    <property type="match status" value="1"/>
</dbReference>
<evidence type="ECO:0000259" key="3">
    <source>
        <dbReference type="Pfam" id="PF13505"/>
    </source>
</evidence>
<feature type="domain" description="Outer membrane protein beta-barrel" evidence="3">
    <location>
        <begin position="10"/>
        <end position="224"/>
    </location>
</feature>
<protein>
    <submittedName>
        <fullName evidence="4">Outer membrane beta-barrel protein</fullName>
    </submittedName>
</protein>
<dbReference type="SUPFAM" id="SSF56925">
    <property type="entry name" value="OMPA-like"/>
    <property type="match status" value="1"/>
</dbReference>
<feature type="signal peptide" evidence="2">
    <location>
        <begin position="1"/>
        <end position="21"/>
    </location>
</feature>
<accession>A0A7X8SM43</accession>